<dbReference type="Pfam" id="PF02868">
    <property type="entry name" value="Peptidase_M4_C"/>
    <property type="match status" value="1"/>
</dbReference>
<evidence type="ECO:0000259" key="11">
    <source>
        <dbReference type="Pfam" id="PF03160"/>
    </source>
</evidence>
<gene>
    <name evidence="13" type="ORF">LPB144_04140</name>
</gene>
<evidence type="ECO:0000259" key="9">
    <source>
        <dbReference type="Pfam" id="PF01447"/>
    </source>
</evidence>
<keyword evidence="3" id="KW-0732">Signal</keyword>
<dbReference type="InterPro" id="IPR003644">
    <property type="entry name" value="Calx_beta"/>
</dbReference>
<dbReference type="KEGG" id="grl:LPB144_04140"/>
<dbReference type="Gene3D" id="2.60.40.2030">
    <property type="match status" value="1"/>
</dbReference>
<evidence type="ECO:0000313" key="13">
    <source>
        <dbReference type="EMBL" id="APG59648.1"/>
    </source>
</evidence>
<keyword evidence="14" id="KW-1185">Reference proteome</keyword>
<evidence type="ECO:0000313" key="14">
    <source>
        <dbReference type="Proteomes" id="UP000182510"/>
    </source>
</evidence>
<proteinExistence type="predicted"/>
<evidence type="ECO:0000256" key="4">
    <source>
        <dbReference type="ARBA" id="ARBA00022737"/>
    </source>
</evidence>
<evidence type="ECO:0000256" key="2">
    <source>
        <dbReference type="ARBA" id="ARBA00022723"/>
    </source>
</evidence>
<organism evidence="13 14">
    <name type="scientific">Christiangramia salexigens</name>
    <dbReference type="NCBI Taxonomy" id="1913577"/>
    <lineage>
        <taxon>Bacteria</taxon>
        <taxon>Pseudomonadati</taxon>
        <taxon>Bacteroidota</taxon>
        <taxon>Flavobacteriia</taxon>
        <taxon>Flavobacteriales</taxon>
        <taxon>Flavobacteriaceae</taxon>
        <taxon>Christiangramia</taxon>
    </lineage>
</organism>
<keyword evidence="2" id="KW-0479">Metal-binding</keyword>
<evidence type="ECO:0000259" key="12">
    <source>
        <dbReference type="Pfam" id="PF18962"/>
    </source>
</evidence>
<keyword evidence="7" id="KW-0106">Calcium</keyword>
<dbReference type="GO" id="GO:0016020">
    <property type="term" value="C:membrane"/>
    <property type="evidence" value="ECO:0007669"/>
    <property type="project" value="InterPro"/>
</dbReference>
<dbReference type="InterPro" id="IPR050728">
    <property type="entry name" value="Zinc_Metalloprotease_M4"/>
</dbReference>
<dbReference type="InterPro" id="IPR027268">
    <property type="entry name" value="Peptidase_M4/M1_CTD_sf"/>
</dbReference>
<dbReference type="GO" id="GO:0007154">
    <property type="term" value="P:cell communication"/>
    <property type="evidence" value="ECO:0007669"/>
    <property type="project" value="InterPro"/>
</dbReference>
<dbReference type="PANTHER" id="PTHR33794">
    <property type="entry name" value="BACILLOLYSIN"/>
    <property type="match status" value="1"/>
</dbReference>
<dbReference type="Gene3D" id="3.10.170.10">
    <property type="match status" value="1"/>
</dbReference>
<dbReference type="GO" id="GO:0004222">
    <property type="term" value="F:metalloendopeptidase activity"/>
    <property type="evidence" value="ECO:0007669"/>
    <property type="project" value="InterPro"/>
</dbReference>
<dbReference type="EMBL" id="CP018153">
    <property type="protein sequence ID" value="APG59648.1"/>
    <property type="molecule type" value="Genomic_DNA"/>
</dbReference>
<feature type="domain" description="Calx-beta" evidence="11">
    <location>
        <begin position="684"/>
        <end position="755"/>
    </location>
</feature>
<keyword evidence="8" id="KW-0482">Metalloprotease</keyword>
<evidence type="ECO:0000259" key="10">
    <source>
        <dbReference type="Pfam" id="PF02868"/>
    </source>
</evidence>
<evidence type="ECO:0000256" key="3">
    <source>
        <dbReference type="ARBA" id="ARBA00022729"/>
    </source>
</evidence>
<keyword evidence="5" id="KW-0378">Hydrolase</keyword>
<dbReference type="GO" id="GO:0006508">
    <property type="term" value="P:proteolysis"/>
    <property type="evidence" value="ECO:0007669"/>
    <property type="project" value="UniProtKB-KW"/>
</dbReference>
<dbReference type="SUPFAM" id="SSF141072">
    <property type="entry name" value="CalX-like"/>
    <property type="match status" value="1"/>
</dbReference>
<keyword evidence="1" id="KW-0645">Protease</keyword>
<name>A0A1L3J3D5_9FLAO</name>
<evidence type="ECO:0000256" key="1">
    <source>
        <dbReference type="ARBA" id="ARBA00022670"/>
    </source>
</evidence>
<dbReference type="InterPro" id="IPR038081">
    <property type="entry name" value="CalX-like_sf"/>
</dbReference>
<evidence type="ECO:0000256" key="8">
    <source>
        <dbReference type="ARBA" id="ARBA00023049"/>
    </source>
</evidence>
<dbReference type="GO" id="GO:0046872">
    <property type="term" value="F:metal ion binding"/>
    <property type="evidence" value="ECO:0007669"/>
    <property type="project" value="UniProtKB-KW"/>
</dbReference>
<reference evidence="13 14" key="1">
    <citation type="submission" date="2016-11" db="EMBL/GenBank/DDBJ databases">
        <title>Gramella sp. LPB0144 isolated from marine environment.</title>
        <authorList>
            <person name="Kim E."/>
            <person name="Yi H."/>
        </authorList>
    </citation>
    <scope>NUCLEOTIDE SEQUENCE [LARGE SCALE GENOMIC DNA]</scope>
    <source>
        <strain evidence="13 14">LPB0144</strain>
    </source>
</reference>
<sequence>MLFLMGNLIGFAQTTSEDISSNLDSDPRVKSFKMDNSRGTPTIIQLDTSKEQLNLNDAPAFLTNIMGAGQETSFVLESTLTSHGVQIDKFQQYTKGIKVEHGVFKAVSKNNVITAFTAEYYNLGDSFPTSTGLSEAAALQNALKHVGASLYSWEYIEGLGTGPEYTAAYEEYYPKGELVIVDNYSTTVVDPAVAYKFNIYAAEPLSRADIYVDANTGAILLEDAIIKHVDGHSKEDIKKEITEPKKETANIPFLNGVGDTRYAGRRNFDTSQDSNGLYALKGVTPSGIENETFSYEGIGGLPLSIPALTTFAESIYDGDGDALNPETADNIWNALEHRKDNFSTTNPYPVANEKNNDDVALDAHWGAEVVLDYWKNVHNRLSYDDKGTKVFNYVHYGDGYDNAFWNGSAMTYGDGSYQGGTNPDGSFAPLTSMDVCAHEIGHGVCEFTADLVYARESGAMNEGFSDIWAATVENYVLTQIDGSLNYDPWGIGEQIDERDGGLQPGEAEARALRWMDDPKAAGDPDSYGGENWQNPDCGTPTLANDQCGVHTNSGVLNKWYYFLVSGSGQTYSPGFSKASSDDMVTDAGNSYEIAGLGFEKAAQIAYISETMLSPNAKFAEMREASILVAQTLFGIGSFEEEQTTNSWYAVDIGPKFNAGEPNTITFSKSNIQIFGEDNELNGCEDFNTYSVVLTGVDIPSTASITLNTSGSTAQEGSDFSVSTKNLSFTGSETKSVEITVYDDAVIEDSETIVLSFIYNGTFQKQEYAISDNDFAPRTGSEEFDLLATETFEVDGLPTGWTTINLAEGNNIWKVNGDLTAAGRAYISDGLTDIPFYDQNSPSNTILRSSLLNAAAASNVKVSFDWEAGGETDAVDPGVIFDYGEFVYSLDGTNYVPVQKFVGSGPLAVNTDSGTFTSEISELDGKAFFLGWRWYNDTNAGTQFSFAIDNVKVTAVPAGIETQKDEQATASVETGNTIYFLSDSDKALIAKIENASADLGCVTMAVTDAGSSFKVFPKISTARPSKVFSITTENQEATYDLTVYFTEEELSAFDSTTNLIPLKVNSMNIDDADDRAGNFQLNGSLTDVNTTDAFRAYTGTFSGSGSMSIVQDFAYCTPAPSPWQTADVGNSQIPGEICYIDGHFELTGSGAGINAKADAFYFTYQQVSGDAEVIARLNSFENGGLDGNAAVVIRESLDASSKVAATSISANPNFKGAEVQFEYRKSAGAKLNSSNYQSASLPKYIRIVRKGNEITSYISSTTDNWTAIGSTRLNLGSEVYVGIGVASGSNNTSTIADLDEVSVIQGAQVASKKENKASKPAVNSDNTKTTSFALYPNPAISTVNLEISDASINSVSIYNLNGKMLGRKEFKGADSKVQLDVSDLRPGLYILKVYTNEGQILNKRFLKR</sequence>
<evidence type="ECO:0000256" key="5">
    <source>
        <dbReference type="ARBA" id="ARBA00022801"/>
    </source>
</evidence>
<dbReference type="Pfam" id="PF01447">
    <property type="entry name" value="Peptidase_M4"/>
    <property type="match status" value="1"/>
</dbReference>
<feature type="domain" description="Secretion system C-terminal sorting" evidence="12">
    <location>
        <begin position="1333"/>
        <end position="1402"/>
    </location>
</feature>
<dbReference type="SUPFAM" id="SSF55486">
    <property type="entry name" value="Metalloproteases ('zincins'), catalytic domain"/>
    <property type="match status" value="1"/>
</dbReference>
<dbReference type="Pfam" id="PF18962">
    <property type="entry name" value="Por_Secre_tail"/>
    <property type="match status" value="1"/>
</dbReference>
<dbReference type="Proteomes" id="UP000182510">
    <property type="component" value="Chromosome"/>
</dbReference>
<accession>A0A1L3J3D5</accession>
<dbReference type="Gene3D" id="2.60.120.200">
    <property type="match status" value="1"/>
</dbReference>
<keyword evidence="4" id="KW-0677">Repeat</keyword>
<feature type="domain" description="Peptidase M4" evidence="9">
    <location>
        <begin position="256"/>
        <end position="445"/>
    </location>
</feature>
<dbReference type="Pfam" id="PF03160">
    <property type="entry name" value="Calx-beta"/>
    <property type="match status" value="1"/>
</dbReference>
<protein>
    <submittedName>
        <fullName evidence="13">Uncharacterized protein</fullName>
    </submittedName>
</protein>
<dbReference type="PANTHER" id="PTHR33794:SF1">
    <property type="entry name" value="BACILLOLYSIN"/>
    <property type="match status" value="1"/>
</dbReference>
<dbReference type="InterPro" id="IPR026444">
    <property type="entry name" value="Secre_tail"/>
</dbReference>
<dbReference type="InterPro" id="IPR013856">
    <property type="entry name" value="Peptidase_M4_domain"/>
</dbReference>
<feature type="domain" description="Peptidase M4 C-terminal" evidence="10">
    <location>
        <begin position="449"/>
        <end position="652"/>
    </location>
</feature>
<dbReference type="CDD" id="cd09597">
    <property type="entry name" value="M4_TLP"/>
    <property type="match status" value="1"/>
</dbReference>
<keyword evidence="6" id="KW-0862">Zinc</keyword>
<dbReference type="NCBIfam" id="TIGR04183">
    <property type="entry name" value="Por_Secre_tail"/>
    <property type="match status" value="1"/>
</dbReference>
<dbReference type="InterPro" id="IPR001570">
    <property type="entry name" value="Peptidase_M4_C_domain"/>
</dbReference>
<evidence type="ECO:0000256" key="7">
    <source>
        <dbReference type="ARBA" id="ARBA00022837"/>
    </source>
</evidence>
<dbReference type="Gene3D" id="1.10.390.10">
    <property type="entry name" value="Neutral Protease Domain 2"/>
    <property type="match status" value="1"/>
</dbReference>
<dbReference type="STRING" id="1913577.LPB144_04140"/>
<evidence type="ECO:0000256" key="6">
    <source>
        <dbReference type="ARBA" id="ARBA00022833"/>
    </source>
</evidence>